<dbReference type="Proteomes" id="UP001597139">
    <property type="component" value="Unassembled WGS sequence"/>
</dbReference>
<keyword evidence="1" id="KW-1133">Transmembrane helix</keyword>
<dbReference type="Pfam" id="PF04306">
    <property type="entry name" value="DUF456"/>
    <property type="match status" value="1"/>
</dbReference>
<organism evidence="2 3">
    <name type="scientific">Halolamina litorea</name>
    <dbReference type="NCBI Taxonomy" id="1515593"/>
    <lineage>
        <taxon>Archaea</taxon>
        <taxon>Methanobacteriati</taxon>
        <taxon>Methanobacteriota</taxon>
        <taxon>Stenosarchaea group</taxon>
        <taxon>Halobacteria</taxon>
        <taxon>Halobacteriales</taxon>
        <taxon>Haloferacaceae</taxon>
    </lineage>
</organism>
<evidence type="ECO:0000313" key="2">
    <source>
        <dbReference type="EMBL" id="MFD1566128.1"/>
    </source>
</evidence>
<dbReference type="EMBL" id="JBHUCZ010000001">
    <property type="protein sequence ID" value="MFD1566128.1"/>
    <property type="molecule type" value="Genomic_DNA"/>
</dbReference>
<feature type="transmembrane region" description="Helical" evidence="1">
    <location>
        <begin position="84"/>
        <end position="113"/>
    </location>
</feature>
<dbReference type="PANTHER" id="PTHR39165">
    <property type="entry name" value="IG HYPOTHETICAL 17883"/>
    <property type="match status" value="1"/>
</dbReference>
<keyword evidence="1" id="KW-0472">Membrane</keyword>
<accession>A0ABD6BPP0</accession>
<feature type="transmembrane region" description="Helical" evidence="1">
    <location>
        <begin position="133"/>
        <end position="161"/>
    </location>
</feature>
<comment type="caution">
    <text evidence="2">The sequence shown here is derived from an EMBL/GenBank/DDBJ whole genome shotgun (WGS) entry which is preliminary data.</text>
</comment>
<keyword evidence="3" id="KW-1185">Reference proteome</keyword>
<reference evidence="2 3" key="1">
    <citation type="journal article" date="2019" name="Int. J. Syst. Evol. Microbiol.">
        <title>The Global Catalogue of Microorganisms (GCM) 10K type strain sequencing project: providing services to taxonomists for standard genome sequencing and annotation.</title>
        <authorList>
            <consortium name="The Broad Institute Genomics Platform"/>
            <consortium name="The Broad Institute Genome Sequencing Center for Infectious Disease"/>
            <person name="Wu L."/>
            <person name="Ma J."/>
        </authorList>
    </citation>
    <scope>NUCLEOTIDE SEQUENCE [LARGE SCALE GENOMIC DNA]</scope>
    <source>
        <strain evidence="2 3">CGMCC 1.12859</strain>
    </source>
</reference>
<sequence length="167" mass="17211">MIDAVALVALALLIAGVIASVVPGVPAGLLSLAGVYVEFLFGSGDMTYWLLFSFTVVGVLAVVVDLFGGAVAARGRGASGTTTLIAAVTGLVLFFVAGPIGVVVGMFLAVFLLELRREDRSFDEAWDNGVWATAGMLASGLAVFLLVTSMLVGYVVFVLWLGSGTTF</sequence>
<protein>
    <submittedName>
        <fullName evidence="2">DUF456 domain-containing protein</fullName>
    </submittedName>
</protein>
<dbReference type="InterPro" id="IPR007403">
    <property type="entry name" value="DUF456"/>
</dbReference>
<dbReference type="PANTHER" id="PTHR39165:SF1">
    <property type="entry name" value="DUF456 DOMAIN-CONTAINING PROTEIN"/>
    <property type="match status" value="1"/>
</dbReference>
<evidence type="ECO:0000256" key="1">
    <source>
        <dbReference type="SAM" id="Phobius"/>
    </source>
</evidence>
<proteinExistence type="predicted"/>
<gene>
    <name evidence="2" type="ORF">ACFSAU_01350</name>
</gene>
<name>A0ABD6BPP0_9EURY</name>
<dbReference type="AlphaFoldDB" id="A0ABD6BPP0"/>
<evidence type="ECO:0000313" key="3">
    <source>
        <dbReference type="Proteomes" id="UP001597139"/>
    </source>
</evidence>
<keyword evidence="1" id="KW-0812">Transmembrane</keyword>
<feature type="transmembrane region" description="Helical" evidence="1">
    <location>
        <begin position="48"/>
        <end position="72"/>
    </location>
</feature>
<dbReference type="RefSeq" id="WP_267645398.1">
    <property type="nucleotide sequence ID" value="NZ_JANHGR010000001.1"/>
</dbReference>